<keyword evidence="2" id="KW-1185">Reference proteome</keyword>
<dbReference type="Proteomes" id="UP000297194">
    <property type="component" value="Segment"/>
</dbReference>
<name>A0A2K9VSE0_9ABAC</name>
<proteinExistence type="predicted"/>
<evidence type="ECO:0000313" key="1">
    <source>
        <dbReference type="EMBL" id="AUV65389.1"/>
    </source>
</evidence>
<protein>
    <recommendedName>
        <fullName evidence="3">Ac43-like protein</fullName>
    </recommendedName>
</protein>
<evidence type="ECO:0000313" key="2">
    <source>
        <dbReference type="Proteomes" id="UP000297194"/>
    </source>
</evidence>
<dbReference type="KEGG" id="vg:40527064"/>
<sequence length="59" mass="7287">MNIYANCFLCEQFVYIHKRYSNQASDLFFDRYRSVVKNEIVYCIPCYRDVYVFKVIKLR</sequence>
<organism evidence="1 2">
    <name type="scientific">Mythimna unipuncta nucleopolyhedrovirus</name>
    <dbReference type="NCBI Taxonomy" id="447897"/>
    <lineage>
        <taxon>Viruses</taxon>
        <taxon>Viruses incertae sedis</taxon>
        <taxon>Naldaviricetes</taxon>
        <taxon>Lefavirales</taxon>
        <taxon>Baculoviridae</taxon>
        <taxon>Alphabaculovirus</taxon>
    </lineage>
</organism>
<dbReference type="RefSeq" id="YP_009666784.1">
    <property type="nucleotide sequence ID" value="NC_043530.1"/>
</dbReference>
<evidence type="ECO:0008006" key="3">
    <source>
        <dbReference type="Google" id="ProtNLM"/>
    </source>
</evidence>
<dbReference type="GeneID" id="40527064"/>
<reference evidence="1" key="1">
    <citation type="journal article" date="2017" name="Virus Genes">
        <title>The complete genome sequence of a third distinct baculovirus isolated from the true armyworm, Mythimna unipuncta, contains two copies of the lef-7 gene.</title>
        <authorList>
            <person name="Harrison R.L."/>
            <person name="Mowery J.D."/>
            <person name="Rowley D.L."/>
            <person name="Bauchan G.R."/>
            <person name="Theilmann D.A."/>
            <person name="Rohrmann G.F."/>
            <person name="Erlandson M.A."/>
        </authorList>
    </citation>
    <scope>NUCLEOTIDE SEQUENCE [LARGE SCALE GENOMIC DNA]</scope>
    <source>
        <strain evidence="1">#7</strain>
    </source>
</reference>
<dbReference type="EMBL" id="MF375894">
    <property type="protein sequence ID" value="AUV65389.1"/>
    <property type="molecule type" value="Genomic_DNA"/>
</dbReference>
<accession>A0A2K9VSE0</accession>